<dbReference type="GO" id="GO:0016423">
    <property type="term" value="F:tRNA (guanine) methyltransferase activity"/>
    <property type="evidence" value="ECO:0007669"/>
    <property type="project" value="TreeGrafter"/>
</dbReference>
<dbReference type="Proteomes" id="UP001153069">
    <property type="component" value="Unassembled WGS sequence"/>
</dbReference>
<evidence type="ECO:0000313" key="2">
    <source>
        <dbReference type="EMBL" id="CAB9504885.1"/>
    </source>
</evidence>
<proteinExistence type="predicted"/>
<dbReference type="PANTHER" id="PTHR12029">
    <property type="entry name" value="RNA METHYLTRANSFERASE"/>
    <property type="match status" value="1"/>
</dbReference>
<accession>A0A9N8DMQ3</accession>
<feature type="region of interest" description="Disordered" evidence="1">
    <location>
        <begin position="576"/>
        <end position="614"/>
    </location>
</feature>
<gene>
    <name evidence="2" type="ORF">SEMRO_212_G088150.1</name>
</gene>
<dbReference type="InterPro" id="IPR045330">
    <property type="entry name" value="TRM3/TARBP1"/>
</dbReference>
<dbReference type="EMBL" id="CAICTM010000211">
    <property type="protein sequence ID" value="CAB9504885.1"/>
    <property type="molecule type" value="Genomic_DNA"/>
</dbReference>
<dbReference type="GO" id="GO:0030488">
    <property type="term" value="P:tRNA methylation"/>
    <property type="evidence" value="ECO:0007669"/>
    <property type="project" value="TreeGrafter"/>
</dbReference>
<evidence type="ECO:0000313" key="3">
    <source>
        <dbReference type="Proteomes" id="UP001153069"/>
    </source>
</evidence>
<reference evidence="2" key="1">
    <citation type="submission" date="2020-06" db="EMBL/GenBank/DDBJ databases">
        <authorList>
            <consortium name="Plant Systems Biology data submission"/>
        </authorList>
    </citation>
    <scope>NUCLEOTIDE SEQUENCE</scope>
    <source>
        <strain evidence="2">D6</strain>
    </source>
</reference>
<dbReference type="PANTHER" id="PTHR12029:SF11">
    <property type="entry name" value="METHYLTRANSFERASE TARBP1-RELATED"/>
    <property type="match status" value="1"/>
</dbReference>
<evidence type="ECO:0000256" key="1">
    <source>
        <dbReference type="SAM" id="MobiDB-lite"/>
    </source>
</evidence>
<feature type="compositionally biased region" description="Low complexity" evidence="1">
    <location>
        <begin position="580"/>
        <end position="592"/>
    </location>
</feature>
<organism evidence="2 3">
    <name type="scientific">Seminavis robusta</name>
    <dbReference type="NCBI Taxonomy" id="568900"/>
    <lineage>
        <taxon>Eukaryota</taxon>
        <taxon>Sar</taxon>
        <taxon>Stramenopiles</taxon>
        <taxon>Ochrophyta</taxon>
        <taxon>Bacillariophyta</taxon>
        <taxon>Bacillariophyceae</taxon>
        <taxon>Bacillariophycidae</taxon>
        <taxon>Naviculales</taxon>
        <taxon>Naviculaceae</taxon>
        <taxon>Seminavis</taxon>
    </lineage>
</organism>
<sequence>MATTTTALASDRPLQTLLSLCENLHGQQQDADSPAVVPRVSLRQLVPLHQSICQAVRWGSATSNTSNSKAEQDESSLESWIVRVCLDPEDQQLCREILISSSTKNTTSSSAQQKQQLAVLQYCLSSCSHPLEGLSSLVLPWLLSRYYMPLPQAEQDELSSIPQTKLEMLEALLDAVFSTPAILTNPDSLQKCTDACLQLLPSSSSSASPEWTWTVQGRVLIRLHQWTCKAKSTNDDIMAQEEGHVLQCLLQKCKQAIQQQKQQPQATSSSVYAAWLRPLTNDWLPYLLYHHNNQNNSQNNNNINEQLQKLWQCLWETYHHQNATTKSNTSNAIHIIIPTTSVLCAMIPSLIDKPLPVPTTNKDKITEPQTPFHQECLWKLIHTCLQQGIPRPYSSSSSSAANSYIFAKGHANDKLYTMLRRRGLYLLRMIMPANKIAKEDGKKQKTKGKAKKQKQTQTKAPEDPTVLLWKKYIQVMETLEMETEQHLIEQVWDTLTEVLAACASMAETQQKQRKQVDASTGTTTTPPLMTWKWTQLLLARVLTSYDQPMVRKLALYRFLNGQAGISLSLLQPTNTGDDGGAAAARNNNNANKKGGKGKQHGKKPTSPKKPQGAPLTLLTPSFVCEIAIVSFDSLVGSVGTNLNMEEGKQVQHVELAPLLSKFINLYYQALAPDQRLEFVKLLWHNDMVNRVRTKILVQIWGCLADAMQSSTSTNATTTWVLEDPAVLPSLVQSLQRLFATASIVRTFQESLLESLATMLRHAWTLRKAVNPKLILQVLALFHSIVLDGTKKSSATTATVSAGQGEEEKNSLDENDNVIKSSYGIISAALQQWLCQIVDTVPLVVNDDSGMDLSWISLVAASVAAAFVRGDLLSTSSSGADDQALWEPKSGASKSEREMARATAYLCTLVGRSTTTREAGDSKGATTAGELLWPAIHKGLANVPVAMIGTTWTKADCVTRALLLLEEGCRLQVISGMGNGDLIVDGRTQQMMPPPRNIELELESSVKFVLHHVAFLMVEAPSKEDGAGGASRSGDAKKASITFAYLISQIRLLHEAYPSSMALSKAVDEMVKTSLDALQESHSNPGTDIVRQTALTYAALSCGAALPDEKQMLEICRLFLLLEYQKMPGRRKSEEQIARSIFFFAKWGVLSCLLPRLLGDDGKDQFDVKAVDDFLQEFRKVAFASVHGIPVDAMMAFFQCIAVTARRQLSVPERPVGNENENEMDASDDVDPSVIGDFIDAFMTIMEERVSSHDTLYMLNEFCGIIFQRDLLLQEYRRLLQDPVAGETPIRDAFRKLMSLAGTTRPHISRVVLCHATVGWLGGSQIDASSDNPSAGLGAISFRKDIVELLLHKESRVNEVTANQSVNDDSFNQGFTIPPGIDESSVARGYALIFFSKLSDPQSGLHPDVLKDLVHHTIFGLLDKVSSDPKQKKKGSSNLVMLGSEEYVVKIRGWQALCCLSRFVTDDIAEAVCKRIFQTMADPLHQQIRYFLEVFTLQCREGTIQFLGKRFLRA</sequence>
<feature type="compositionally biased region" description="Basic residues" evidence="1">
    <location>
        <begin position="444"/>
        <end position="454"/>
    </location>
</feature>
<keyword evidence="3" id="KW-1185">Reference proteome</keyword>
<feature type="region of interest" description="Disordered" evidence="1">
    <location>
        <begin position="437"/>
        <end position="460"/>
    </location>
</feature>
<feature type="compositionally biased region" description="Basic residues" evidence="1">
    <location>
        <begin position="593"/>
        <end position="606"/>
    </location>
</feature>
<protein>
    <submittedName>
        <fullName evidence="2">Tar (HIV-1) RNA binding protein 1</fullName>
    </submittedName>
</protein>
<comment type="caution">
    <text evidence="2">The sequence shown here is derived from an EMBL/GenBank/DDBJ whole genome shotgun (WGS) entry which is preliminary data.</text>
</comment>
<name>A0A9N8DMQ3_9STRA</name>